<gene>
    <name evidence="1" type="ORF">D3Z39_05675</name>
</gene>
<reference evidence="1 2" key="1">
    <citation type="submission" date="2018-08" db="EMBL/GenBank/DDBJ databases">
        <title>Murine metabolic-syndrome-specific gut microbial biobank.</title>
        <authorList>
            <person name="Liu C."/>
        </authorList>
    </citation>
    <scope>NUCLEOTIDE SEQUENCE [LARGE SCALE GENOMIC DNA]</scope>
    <source>
        <strain evidence="1 2">X69</strain>
    </source>
</reference>
<evidence type="ECO:0000313" key="2">
    <source>
        <dbReference type="Proteomes" id="UP000446348"/>
    </source>
</evidence>
<dbReference type="EMBL" id="QXWZ01000007">
    <property type="protein sequence ID" value="NBI78364.1"/>
    <property type="molecule type" value="Genomic_DNA"/>
</dbReference>
<evidence type="ECO:0000313" key="1">
    <source>
        <dbReference type="EMBL" id="NBI78364.1"/>
    </source>
</evidence>
<dbReference type="OrthoDB" id="3578967at2"/>
<name>A0A845REY8_9FIRM</name>
<accession>A0A845REY8</accession>
<dbReference type="Proteomes" id="UP000446348">
    <property type="component" value="Unassembled WGS sequence"/>
</dbReference>
<comment type="caution">
    <text evidence="1">The sequence shown here is derived from an EMBL/GenBank/DDBJ whole genome shotgun (WGS) entry which is preliminary data.</text>
</comment>
<organism evidence="1 2">
    <name type="scientific">Anaerotruncus colihominis</name>
    <dbReference type="NCBI Taxonomy" id="169435"/>
    <lineage>
        <taxon>Bacteria</taxon>
        <taxon>Bacillati</taxon>
        <taxon>Bacillota</taxon>
        <taxon>Clostridia</taxon>
        <taxon>Eubacteriales</taxon>
        <taxon>Oscillospiraceae</taxon>
        <taxon>Anaerotruncus</taxon>
    </lineage>
</organism>
<dbReference type="AlphaFoldDB" id="A0A845REY8"/>
<dbReference type="RefSeq" id="WP_160209218.1">
    <property type="nucleotide sequence ID" value="NZ_QXWZ01000007.1"/>
</dbReference>
<sequence>MQSQQPGVLGPAMPQAGRQTLSRADAAMFADGFPKQLRASVCCVCGRIPMRTYHNAGSAASEEPFSWLLPDGQAIAFPYRLYILDSVPASVFTPVQQTIYHCLFSRSCDGFVRERHIGALLEGEPPLWAIPYILKVCDEYVVEILELIYSHLAQRDTKWYRQLFSLNPRALLSGYSRMISYWNEYYRERWSSYRQYVGYRLYRECFGYTGALAGGCKTGLDRREPAC</sequence>
<proteinExistence type="predicted"/>
<protein>
    <submittedName>
        <fullName evidence="1">Uncharacterized protein</fullName>
    </submittedName>
</protein>